<protein>
    <submittedName>
        <fullName evidence="2">GNAT family N-acetyltransferase</fullName>
    </submittedName>
</protein>
<sequence>MIEIVKPALEHLPSYKAALERGWSPDNVRLEEATREQLAAIEQDPVAFLAGLDDPEAKGPPITLPDGTTVPRLPGFRRWIWDGEAVGSIGFRWQPGTSALPAHVLGHIGYAVVPWKRGRGYATEALRLMLPEARAVGLPYVELTTDLDNPASQKVVLANGGRLVGRFSKDAAYGGAESLLFRIDL</sequence>
<evidence type="ECO:0000259" key="1">
    <source>
        <dbReference type="PROSITE" id="PS51186"/>
    </source>
</evidence>
<dbReference type="GO" id="GO:0016747">
    <property type="term" value="F:acyltransferase activity, transferring groups other than amino-acyl groups"/>
    <property type="evidence" value="ECO:0007669"/>
    <property type="project" value="InterPro"/>
</dbReference>
<dbReference type="AlphaFoldDB" id="A0A838B8Y6"/>
<feature type="domain" description="N-acetyltransferase" evidence="1">
    <location>
        <begin position="28"/>
        <end position="185"/>
    </location>
</feature>
<dbReference type="PANTHER" id="PTHR39173:SF1">
    <property type="entry name" value="ACETYLTRANSFERASE"/>
    <property type="match status" value="1"/>
</dbReference>
<keyword evidence="3" id="KW-1185">Reference proteome</keyword>
<evidence type="ECO:0000313" key="3">
    <source>
        <dbReference type="Proteomes" id="UP000558284"/>
    </source>
</evidence>
<dbReference type="InterPro" id="IPR016181">
    <property type="entry name" value="Acyl_CoA_acyltransferase"/>
</dbReference>
<keyword evidence="2" id="KW-0808">Transferase</keyword>
<proteinExistence type="predicted"/>
<dbReference type="PROSITE" id="PS51186">
    <property type="entry name" value="GNAT"/>
    <property type="match status" value="1"/>
</dbReference>
<organism evidence="2 3">
    <name type="scientific">Mesorhizobium neociceri</name>
    <dbReference type="NCBI Taxonomy" id="1307853"/>
    <lineage>
        <taxon>Bacteria</taxon>
        <taxon>Pseudomonadati</taxon>
        <taxon>Pseudomonadota</taxon>
        <taxon>Alphaproteobacteria</taxon>
        <taxon>Hyphomicrobiales</taxon>
        <taxon>Phyllobacteriaceae</taxon>
        <taxon>Mesorhizobium</taxon>
    </lineage>
</organism>
<dbReference type="PANTHER" id="PTHR39173">
    <property type="entry name" value="ACETYLTRANSFERASE"/>
    <property type="match status" value="1"/>
</dbReference>
<evidence type="ECO:0000313" key="2">
    <source>
        <dbReference type="EMBL" id="MBA1141820.1"/>
    </source>
</evidence>
<dbReference type="Gene3D" id="3.40.630.30">
    <property type="match status" value="1"/>
</dbReference>
<reference evidence="2 3" key="1">
    <citation type="submission" date="2020-07" db="EMBL/GenBank/DDBJ databases">
        <title>Definition of the novel symbiovar canariense within Mesorhizobium novociceri, a new species of genus Mesorhizobium nodulating Cicer canariense in the Caldera de Taburiente National Park (La Palma, Canary Islands).</title>
        <authorList>
            <person name="Leon-Barrios M."/>
            <person name="Perez-Yepez J."/>
            <person name="Flores-Felix J.D."/>
            <person name="Ramirez-Baena M.H."/>
            <person name="Pulido-Suarez L."/>
            <person name="Igual J.M."/>
            <person name="Velazquez E."/>
            <person name="Peix A."/>
        </authorList>
    </citation>
    <scope>NUCLEOTIDE SEQUENCE [LARGE SCALE GENOMIC DNA]</scope>
    <source>
        <strain evidence="2 3">CCANP35</strain>
    </source>
</reference>
<dbReference type="Pfam" id="PF13302">
    <property type="entry name" value="Acetyltransf_3"/>
    <property type="match status" value="1"/>
</dbReference>
<gene>
    <name evidence="2" type="ORF">H0241_16360</name>
</gene>
<dbReference type="Proteomes" id="UP000558284">
    <property type="component" value="Unassembled WGS sequence"/>
</dbReference>
<dbReference type="InterPro" id="IPR000182">
    <property type="entry name" value="GNAT_dom"/>
</dbReference>
<name>A0A838B8Y6_9HYPH</name>
<dbReference type="CDD" id="cd04301">
    <property type="entry name" value="NAT_SF"/>
    <property type="match status" value="1"/>
</dbReference>
<accession>A0A838B8Y6</accession>
<dbReference type="SUPFAM" id="SSF55729">
    <property type="entry name" value="Acyl-CoA N-acyltransferases (Nat)"/>
    <property type="match status" value="1"/>
</dbReference>
<dbReference type="EMBL" id="JACDTY010000007">
    <property type="protein sequence ID" value="MBA1141820.1"/>
    <property type="molecule type" value="Genomic_DNA"/>
</dbReference>
<comment type="caution">
    <text evidence="2">The sequence shown here is derived from an EMBL/GenBank/DDBJ whole genome shotgun (WGS) entry which is preliminary data.</text>
</comment>
<dbReference type="RefSeq" id="WP_181058692.1">
    <property type="nucleotide sequence ID" value="NZ_JACDTY010000007.1"/>
</dbReference>